<reference evidence="11 12" key="1">
    <citation type="journal article" date="2016" name="Nat. Commun.">
        <title>Extremotolerant tardigrade genome and improved radiotolerance of human cultured cells by tardigrade-unique protein.</title>
        <authorList>
            <person name="Hashimoto T."/>
            <person name="Horikawa D.D."/>
            <person name="Saito Y."/>
            <person name="Kuwahara H."/>
            <person name="Kozuka-Hata H."/>
            <person name="Shin-I T."/>
            <person name="Minakuchi Y."/>
            <person name="Ohishi K."/>
            <person name="Motoyama A."/>
            <person name="Aizu T."/>
            <person name="Enomoto A."/>
            <person name="Kondo K."/>
            <person name="Tanaka S."/>
            <person name="Hara Y."/>
            <person name="Koshikawa S."/>
            <person name="Sagara H."/>
            <person name="Miura T."/>
            <person name="Yokobori S."/>
            <person name="Miyagawa K."/>
            <person name="Suzuki Y."/>
            <person name="Kubo T."/>
            <person name="Oyama M."/>
            <person name="Kohara Y."/>
            <person name="Fujiyama A."/>
            <person name="Arakawa K."/>
            <person name="Katayama T."/>
            <person name="Toyoda A."/>
            <person name="Kunieda T."/>
        </authorList>
    </citation>
    <scope>NUCLEOTIDE SEQUENCE [LARGE SCALE GENOMIC DNA]</scope>
    <source>
        <strain evidence="11 12">YOKOZUNA-1</strain>
    </source>
</reference>
<dbReference type="InterPro" id="IPR043502">
    <property type="entry name" value="DNA/RNA_pol_sf"/>
</dbReference>
<dbReference type="Gene3D" id="1.20.1060.10">
    <property type="entry name" value="Taq DNA Polymerase, Chain T, domain 4"/>
    <property type="match status" value="1"/>
</dbReference>
<feature type="region of interest" description="Disordered" evidence="8">
    <location>
        <begin position="1"/>
        <end position="37"/>
    </location>
</feature>
<dbReference type="InterPro" id="IPR001098">
    <property type="entry name" value="DNA-dir_DNA_pol_A_palm_dom"/>
</dbReference>
<evidence type="ECO:0000256" key="3">
    <source>
        <dbReference type="ARBA" id="ARBA00022695"/>
    </source>
</evidence>
<evidence type="ECO:0000256" key="2">
    <source>
        <dbReference type="ARBA" id="ARBA00022679"/>
    </source>
</evidence>
<comment type="caution">
    <text evidence="11">The sequence shown here is derived from an EMBL/GenBank/DDBJ whole genome shotgun (WGS) entry which is preliminary data.</text>
</comment>
<feature type="region of interest" description="Disordered" evidence="8">
    <location>
        <begin position="1139"/>
        <end position="1172"/>
    </location>
</feature>
<dbReference type="STRING" id="947166.A0A1D1UWJ7"/>
<feature type="region of interest" description="Disordered" evidence="8">
    <location>
        <begin position="990"/>
        <end position="1009"/>
    </location>
</feature>
<dbReference type="InterPro" id="IPR048960">
    <property type="entry name" value="POLQ-like_helical"/>
</dbReference>
<gene>
    <name evidence="11" type="primary">RvY_05862-1</name>
    <name evidence="11" type="synonym">RvY_05862.1</name>
    <name evidence="11" type="ORF">RvY_05862</name>
</gene>
<dbReference type="Pfam" id="PF00476">
    <property type="entry name" value="DNA_pol_A"/>
    <property type="match status" value="1"/>
</dbReference>
<dbReference type="GO" id="GO:0097681">
    <property type="term" value="P:double-strand break repair via alternative nonhomologous end joining"/>
    <property type="evidence" value="ECO:0007669"/>
    <property type="project" value="TreeGrafter"/>
</dbReference>
<dbReference type="PROSITE" id="PS51194">
    <property type="entry name" value="HELICASE_CTER"/>
    <property type="match status" value="1"/>
</dbReference>
<dbReference type="Proteomes" id="UP000186922">
    <property type="component" value="Unassembled WGS sequence"/>
</dbReference>
<name>A0A1D1UWJ7_RAMVA</name>
<dbReference type="EMBL" id="BDGG01000002">
    <property type="protein sequence ID" value="GAU94014.1"/>
    <property type="molecule type" value="Genomic_DNA"/>
</dbReference>
<dbReference type="InterPro" id="IPR011545">
    <property type="entry name" value="DEAD/DEAH_box_helicase_dom"/>
</dbReference>
<feature type="region of interest" description="Disordered" evidence="8">
    <location>
        <begin position="954"/>
        <end position="975"/>
    </location>
</feature>
<dbReference type="InterPro" id="IPR019760">
    <property type="entry name" value="DNA-dir_DNA_pol_A_CS"/>
</dbReference>
<keyword evidence="6" id="KW-0239">DNA-directed DNA polymerase</keyword>
<dbReference type="InterPro" id="IPR036390">
    <property type="entry name" value="WH_DNA-bd_sf"/>
</dbReference>
<dbReference type="CDD" id="cd18795">
    <property type="entry name" value="SF2_C_Ski2"/>
    <property type="match status" value="1"/>
</dbReference>
<dbReference type="CDD" id="cd08638">
    <property type="entry name" value="DNA_pol_A_theta"/>
    <property type="match status" value="1"/>
</dbReference>
<dbReference type="InterPro" id="IPR027417">
    <property type="entry name" value="P-loop_NTPase"/>
</dbReference>
<dbReference type="InterPro" id="IPR036397">
    <property type="entry name" value="RNaseH_sf"/>
</dbReference>
<feature type="domain" description="Helicase ATP-binding" evidence="9">
    <location>
        <begin position="172"/>
        <end position="362"/>
    </location>
</feature>
<feature type="compositionally biased region" description="Polar residues" evidence="8">
    <location>
        <begin position="990"/>
        <end position="1003"/>
    </location>
</feature>
<dbReference type="Gene3D" id="3.40.50.300">
    <property type="entry name" value="P-loop containing nucleotide triphosphate hydrolases"/>
    <property type="match status" value="2"/>
</dbReference>
<dbReference type="SMART" id="SM00490">
    <property type="entry name" value="HELICc"/>
    <property type="match status" value="1"/>
</dbReference>
<dbReference type="SMART" id="SM00482">
    <property type="entry name" value="POLAc"/>
    <property type="match status" value="1"/>
</dbReference>
<dbReference type="Gene3D" id="3.30.420.10">
    <property type="entry name" value="Ribonuclease H-like superfamily/Ribonuclease H"/>
    <property type="match status" value="1"/>
</dbReference>
<dbReference type="SUPFAM" id="SSF52540">
    <property type="entry name" value="P-loop containing nucleoside triphosphate hydrolases"/>
    <property type="match status" value="1"/>
</dbReference>
<dbReference type="GO" id="GO:0003887">
    <property type="term" value="F:DNA-directed DNA polymerase activity"/>
    <property type="evidence" value="ECO:0007669"/>
    <property type="project" value="UniProtKB-KW"/>
</dbReference>
<keyword evidence="2" id="KW-0808">Transferase</keyword>
<dbReference type="SUPFAM" id="SSF56672">
    <property type="entry name" value="DNA/RNA polymerases"/>
    <property type="match status" value="1"/>
</dbReference>
<dbReference type="Pfam" id="PF00270">
    <property type="entry name" value="DEAD"/>
    <property type="match status" value="1"/>
</dbReference>
<dbReference type="GO" id="GO:0006261">
    <property type="term" value="P:DNA-templated DNA replication"/>
    <property type="evidence" value="ECO:0007669"/>
    <property type="project" value="InterPro"/>
</dbReference>
<dbReference type="GO" id="GO:0003677">
    <property type="term" value="F:DNA binding"/>
    <property type="evidence" value="ECO:0007669"/>
    <property type="project" value="InterPro"/>
</dbReference>
<dbReference type="InterPro" id="IPR001650">
    <property type="entry name" value="Helicase_C-like"/>
</dbReference>
<keyword evidence="5" id="KW-0067">ATP-binding</keyword>
<dbReference type="CDD" id="cd18026">
    <property type="entry name" value="DEXHc_POLQ-like"/>
    <property type="match status" value="1"/>
</dbReference>
<evidence type="ECO:0000256" key="1">
    <source>
        <dbReference type="ARBA" id="ARBA00012417"/>
    </source>
</evidence>
<evidence type="ECO:0000259" key="10">
    <source>
        <dbReference type="PROSITE" id="PS51194"/>
    </source>
</evidence>
<dbReference type="InterPro" id="IPR002298">
    <property type="entry name" value="DNA_polymerase_A"/>
</dbReference>
<keyword evidence="12" id="KW-1185">Reference proteome</keyword>
<dbReference type="Pfam" id="PF20470">
    <property type="entry name" value="HTH_61"/>
    <property type="match status" value="1"/>
</dbReference>
<evidence type="ECO:0000256" key="4">
    <source>
        <dbReference type="ARBA" id="ARBA00022741"/>
    </source>
</evidence>
<dbReference type="SUPFAM" id="SSF158702">
    <property type="entry name" value="Sec63 N-terminal domain-like"/>
    <property type="match status" value="1"/>
</dbReference>
<dbReference type="Pfam" id="PF00271">
    <property type="entry name" value="Helicase_C"/>
    <property type="match status" value="1"/>
</dbReference>
<evidence type="ECO:0000256" key="7">
    <source>
        <dbReference type="ARBA" id="ARBA00049244"/>
    </source>
</evidence>
<evidence type="ECO:0000256" key="6">
    <source>
        <dbReference type="ARBA" id="ARBA00022932"/>
    </source>
</evidence>
<dbReference type="InterPro" id="IPR046931">
    <property type="entry name" value="HTH_61"/>
</dbReference>
<feature type="region of interest" description="Disordered" evidence="8">
    <location>
        <begin position="1017"/>
        <end position="1071"/>
    </location>
</feature>
<evidence type="ECO:0000313" key="12">
    <source>
        <dbReference type="Proteomes" id="UP000186922"/>
    </source>
</evidence>
<keyword evidence="3" id="KW-0548">Nucleotidyltransferase</keyword>
<dbReference type="PANTHER" id="PTHR10133">
    <property type="entry name" value="DNA POLYMERASE I"/>
    <property type="match status" value="1"/>
</dbReference>
<proteinExistence type="predicted"/>
<comment type="catalytic activity">
    <reaction evidence="7">
        <text>DNA(n) + a 2'-deoxyribonucleoside 5'-triphosphate = DNA(n+1) + diphosphate</text>
        <dbReference type="Rhea" id="RHEA:22508"/>
        <dbReference type="Rhea" id="RHEA-COMP:17339"/>
        <dbReference type="Rhea" id="RHEA-COMP:17340"/>
        <dbReference type="ChEBI" id="CHEBI:33019"/>
        <dbReference type="ChEBI" id="CHEBI:61560"/>
        <dbReference type="ChEBI" id="CHEBI:173112"/>
        <dbReference type="EC" id="2.7.7.7"/>
    </reaction>
</comment>
<feature type="compositionally biased region" description="Polar residues" evidence="8">
    <location>
        <begin position="1139"/>
        <end position="1160"/>
    </location>
</feature>
<feature type="domain" description="Helicase C-terminal" evidence="10">
    <location>
        <begin position="404"/>
        <end position="594"/>
    </location>
</feature>
<dbReference type="PROSITE" id="PS00447">
    <property type="entry name" value="DNA_POLYMERASE_A"/>
    <property type="match status" value="1"/>
</dbReference>
<dbReference type="Pfam" id="PF21099">
    <property type="entry name" value="POLQ_helical"/>
    <property type="match status" value="1"/>
</dbReference>
<evidence type="ECO:0000313" key="11">
    <source>
        <dbReference type="EMBL" id="GAU94014.1"/>
    </source>
</evidence>
<protein>
    <recommendedName>
        <fullName evidence="1">DNA-directed DNA polymerase</fullName>
        <ecNumber evidence="1">2.7.7.7</ecNumber>
    </recommendedName>
</protein>
<evidence type="ECO:0000256" key="8">
    <source>
        <dbReference type="SAM" id="MobiDB-lite"/>
    </source>
</evidence>
<evidence type="ECO:0000256" key="5">
    <source>
        <dbReference type="ARBA" id="ARBA00022840"/>
    </source>
</evidence>
<dbReference type="Gene3D" id="3.30.70.370">
    <property type="match status" value="1"/>
</dbReference>
<dbReference type="SUPFAM" id="SSF46785">
    <property type="entry name" value="Winged helix' DNA-binding domain"/>
    <property type="match status" value="1"/>
</dbReference>
<dbReference type="Gene3D" id="1.10.3380.20">
    <property type="match status" value="1"/>
</dbReference>
<feature type="compositionally biased region" description="Low complexity" evidence="8">
    <location>
        <begin position="54"/>
        <end position="68"/>
    </location>
</feature>
<dbReference type="FunFam" id="3.40.50.300:FF:000968">
    <property type="entry name" value="Helicase and polymerase-containing protein TEBICHI"/>
    <property type="match status" value="1"/>
</dbReference>
<sequence>MPLPRKARSNEALPPRKSQKPALALGRGQPKARSGTVSSSFYKPVIAFTDDEFPSVSPKKTQTSPKKPILNTPSKTLRIGRLSIHAESPRKDDTAAFFDDIPSALLRDDKPMSMVNEDAIHALLQNSVQATKEKSQADLNLAEWGLPEKVVAAYKKINITSMFQWQAECLKQGKALDGGNLVYSAPTSAGKTLVAEILLLKRVVETKKKGLFILPFVALAREKMVSLQKMFHGSGIRVGGYMGHVRPPGGMRKLDIAVCTIEKANSLVNRMVEEGRLDQLGVVVVDELHMVGDSGRGHLIELLLTKIGYLNQTWLSVDKKKEETEESQEEAPVRIQIVGMSATLPNLGDIAAWLDADLFTSDYRPVPLHERIKLGLVLYDKKWTKVSDIIPVASLKNDPDHIVTLSLETVRVGHSVLIFCPYKNWCESLAEIVADQFTHLDKEVRVEFLQDDKLNDVVAQLRQSPAGLDAVLAKTVPMGVAFHHAGLTMDEREIVEGAFRKCYLKVLIATTTLSSGVNLPARRVIIRSPIFHNTTIDVLTYYQMAGRAGRKGVDTEGESILVCKETEKAKVTALFAATVRSVKSCMLPAVASGKVGGKMMQAALEIVVNGAAKSVREVTEYFKCTLLAAQLGKEQTETYAKAVIDSLKSKELIQIAQDGQALRPSQLGNAVVWSGLSPSDGEAVFHELQKARLSFNLETELHILHLLTPLHLIDHVANLDWYHYMLLWERLPLSWKRVGTIVGVDEMTLAAAVRGRLSNENDPAVAKQVTCMRRFYCALILNELIHEIPLSTVAMKYGVNKGMLQSLQQGASTYSGIITIFCQELGWTNLALLIEQFQSRLMFGVQRELVELVRIQFLTARQARLLYQKGYPNLAKLATADRSHIEELLKNSIPFHSEKAEHVVTAQKGGRKILLNGLEPLTEMDAAAIIISEARRLLEEDMEALGLKIADANPTDKSSVISNTQTEEEAQAEKELEAEVLVQLSRSTTQNAAEFSEVSTSQQDVDEPLDPVLEAADDERRKSQGSVPHQNGEPTVENVEDEGIVDEPNSQDSSIIRGSPDIETDSDEEQSAVVVSKRSSVFTEYVISECLSPASVKVLSSQDGLEAEEAEEEKAVVGTFDDDFEQFLANCNMTEILRQPSSEQRLTNPALTPATPSSALNFGKADTEENTPGLFVTPRTAVANVKRKNDQRSSSNSAKLHMPVLKRQETVELYMESRINFDDNVSSQGPQASLEATVVSSVASMREERVSTIMFATRDEHLAFLPESPVARGGGAVDDEGGRKDFNIVDIANSKTDFRRFLNQWCAQESFSFSLACEAYQQEPEPVMRIGPQRLAVAEAVEKKVVPGIDVPSEELYVTGLAVSWHEQTVYYISLSPSQSGRSFDQLKRATEPVLTVEERLAGLRSLLANPRGKTVIAFGLKRQLYLLSLTLGVLAVEGDMYDPKVASWLLDMGEEEKTIQTLVSEHSPALLPLLKEIKQLKGYDGIGLTMDSPTPARTRASVDAVVTRFAFDGLAKALKIRNIWNLFRQVEMPMVRSVVNMELTGFGFSPERCQLLEQNIRKQLHLIEAKAYELAGRIFDITSSEAVGQVLFVDLGLPPPSEVVQQRRYGRGKLRVFYSTNKEILGKIQHLHALPVLIMEHRRLQLALKSNVLPLHANVEFVGQADEINAEPGRIYGRCSMFSVTGRIAMAEPSMQVIPKDFDVDAWVELSQSSSRLSDSSNANILKKKLRKLCQEKVSFSLRSSFVPFKGCVLLSADYSQVELRVLAHLAEDERLKKALTSGGDVFKAIACTWKKYSDPANVSDTERQQAKQICYGIIYGMGAKALAEQLKTSDKEAHTFMSSFKSAYPAVQSFTQRTVQECHRNGYVETLLGCRRYLPKINSPSSEQSSQAERQAVNTTVQGSAANIAKTAMVNIDRRLQEKFPGIVPYRLRSGNSSRSIEAGALVVLQLHDELIYEVAERDLPCVAQLIKHEMEHAVDLSVPLPVKLRVGCSWGELQPYDLMTS</sequence>
<accession>A0A1D1UWJ7</accession>
<evidence type="ECO:0000259" key="9">
    <source>
        <dbReference type="PROSITE" id="PS51192"/>
    </source>
</evidence>
<dbReference type="OrthoDB" id="2320933at2759"/>
<dbReference type="Gene3D" id="1.10.150.20">
    <property type="entry name" value="5' to 3' exonuclease, C-terminal subdomain"/>
    <property type="match status" value="1"/>
</dbReference>
<feature type="compositionally biased region" description="Polar residues" evidence="8">
    <location>
        <begin position="1024"/>
        <end position="1033"/>
    </location>
</feature>
<dbReference type="SMART" id="SM00487">
    <property type="entry name" value="DEXDc"/>
    <property type="match status" value="1"/>
</dbReference>
<dbReference type="GO" id="GO:0005524">
    <property type="term" value="F:ATP binding"/>
    <property type="evidence" value="ECO:0007669"/>
    <property type="project" value="UniProtKB-KW"/>
</dbReference>
<dbReference type="PANTHER" id="PTHR10133:SF62">
    <property type="entry name" value="DNA POLYMERASE THETA"/>
    <property type="match status" value="1"/>
</dbReference>
<organism evidence="11 12">
    <name type="scientific">Ramazzottius varieornatus</name>
    <name type="common">Water bear</name>
    <name type="synonym">Tardigrade</name>
    <dbReference type="NCBI Taxonomy" id="947166"/>
    <lineage>
        <taxon>Eukaryota</taxon>
        <taxon>Metazoa</taxon>
        <taxon>Ecdysozoa</taxon>
        <taxon>Tardigrada</taxon>
        <taxon>Eutardigrada</taxon>
        <taxon>Parachela</taxon>
        <taxon>Hypsibioidea</taxon>
        <taxon>Ramazzottiidae</taxon>
        <taxon>Ramazzottius</taxon>
    </lineage>
</organism>
<dbReference type="InterPro" id="IPR014001">
    <property type="entry name" value="Helicase_ATP-bd"/>
</dbReference>
<feature type="region of interest" description="Disordered" evidence="8">
    <location>
        <begin position="52"/>
        <end position="73"/>
    </location>
</feature>
<keyword evidence="4" id="KW-0547">Nucleotide-binding</keyword>
<dbReference type="FunFam" id="1.10.150.20:FF:000070">
    <property type="entry name" value="DNA polymerase I, putative"/>
    <property type="match status" value="1"/>
</dbReference>
<dbReference type="PROSITE" id="PS51192">
    <property type="entry name" value="HELICASE_ATP_BIND_1"/>
    <property type="match status" value="1"/>
</dbReference>
<dbReference type="EC" id="2.7.7.7" evidence="1"/>